<dbReference type="GO" id="GO:0003676">
    <property type="term" value="F:nucleic acid binding"/>
    <property type="evidence" value="ECO:0007669"/>
    <property type="project" value="InterPro"/>
</dbReference>
<accession>A0A059F4E8</accession>
<keyword evidence="1" id="KW-0862">Zinc</keyword>
<dbReference type="OrthoDB" id="2195984at2759"/>
<dbReference type="AlphaFoldDB" id="A0A059F4E8"/>
<keyword evidence="1" id="KW-0479">Metal-binding</keyword>
<evidence type="ECO:0000256" key="1">
    <source>
        <dbReference type="PROSITE-ProRule" id="PRU00047"/>
    </source>
</evidence>
<feature type="domain" description="CCHC-type" evidence="2">
    <location>
        <begin position="58"/>
        <end position="73"/>
    </location>
</feature>
<organism evidence="3 4">
    <name type="scientific">Anncaliia algerae PRA339</name>
    <dbReference type="NCBI Taxonomy" id="1288291"/>
    <lineage>
        <taxon>Eukaryota</taxon>
        <taxon>Fungi</taxon>
        <taxon>Fungi incertae sedis</taxon>
        <taxon>Microsporidia</taxon>
        <taxon>Tubulinosematoidea</taxon>
        <taxon>Tubulinosematidae</taxon>
        <taxon>Anncaliia</taxon>
    </lineage>
</organism>
<dbReference type="InterPro" id="IPR036875">
    <property type="entry name" value="Znf_CCHC_sf"/>
</dbReference>
<evidence type="ECO:0000313" key="3">
    <source>
        <dbReference type="EMBL" id="KCZ81851.1"/>
    </source>
</evidence>
<dbReference type="Gene3D" id="4.10.60.10">
    <property type="entry name" value="Zinc finger, CCHC-type"/>
    <property type="match status" value="1"/>
</dbReference>
<reference evidence="3 4" key="2">
    <citation type="submission" date="2014-03" db="EMBL/GenBank/DDBJ databases">
        <title>The Genome Sequence of Anncaliia algerae insect isolate PRA339.</title>
        <authorList>
            <consortium name="The Broad Institute Genome Sequencing Platform"/>
            <consortium name="The Broad Institute Genome Sequencing Center for Infectious Disease"/>
            <person name="Cuomo C."/>
            <person name="Becnel J."/>
            <person name="Sanscrainte N."/>
            <person name="Walker B."/>
            <person name="Young S.K."/>
            <person name="Zeng Q."/>
            <person name="Gargeya S."/>
            <person name="Fitzgerald M."/>
            <person name="Haas B."/>
            <person name="Abouelleil A."/>
            <person name="Alvarado L."/>
            <person name="Arachchi H.M."/>
            <person name="Berlin A.M."/>
            <person name="Chapman S.B."/>
            <person name="Dewar J."/>
            <person name="Goldberg J."/>
            <person name="Griggs A."/>
            <person name="Gujja S."/>
            <person name="Hansen M."/>
            <person name="Howarth C."/>
            <person name="Imamovic A."/>
            <person name="Larimer J."/>
            <person name="McCowan C."/>
            <person name="Murphy C."/>
            <person name="Neiman D."/>
            <person name="Pearson M."/>
            <person name="Priest M."/>
            <person name="Roberts A."/>
            <person name="Saif S."/>
            <person name="Shea T."/>
            <person name="Sisk P."/>
            <person name="Sykes S."/>
            <person name="Wortman J."/>
            <person name="Nusbaum C."/>
            <person name="Birren B."/>
        </authorList>
    </citation>
    <scope>NUCLEOTIDE SEQUENCE [LARGE SCALE GENOMIC DNA]</scope>
    <source>
        <strain evidence="3 4">PRA339</strain>
    </source>
</reference>
<sequence length="94" mass="10909">MPQVLETICYSSWDNLDAMLEKIYDCEKKHIFHSKSDRKFIREKFGSRDSTIGKNKVCYVCKENGHIAKDCRKGKVKDFRCGKMGIIATNVMKL</sequence>
<dbReference type="Proteomes" id="UP000030655">
    <property type="component" value="Unassembled WGS sequence"/>
</dbReference>
<gene>
    <name evidence="3" type="ORF">H312_00750</name>
</gene>
<dbReference type="SMART" id="SM00343">
    <property type="entry name" value="ZnF_C2HC"/>
    <property type="match status" value="1"/>
</dbReference>
<dbReference type="GO" id="GO:0008270">
    <property type="term" value="F:zinc ion binding"/>
    <property type="evidence" value="ECO:0007669"/>
    <property type="project" value="UniProtKB-KW"/>
</dbReference>
<protein>
    <recommendedName>
        <fullName evidence="2">CCHC-type domain-containing protein</fullName>
    </recommendedName>
</protein>
<dbReference type="InterPro" id="IPR001878">
    <property type="entry name" value="Znf_CCHC"/>
</dbReference>
<reference evidence="4" key="1">
    <citation type="submission" date="2013-02" db="EMBL/GenBank/DDBJ databases">
        <authorList>
            <consortium name="The Broad Institute Genome Sequencing Platform"/>
            <person name="Cuomo C."/>
            <person name="Becnel J."/>
            <person name="Sanscrainte N."/>
            <person name="Walker B."/>
            <person name="Young S.K."/>
            <person name="Zeng Q."/>
            <person name="Gargeya S."/>
            <person name="Fitzgerald M."/>
            <person name="Haas B."/>
            <person name="Abouelleil A."/>
            <person name="Alvarado L."/>
            <person name="Arachchi H.M."/>
            <person name="Berlin A.M."/>
            <person name="Chapman S.B."/>
            <person name="Dewar J."/>
            <person name="Goldberg J."/>
            <person name="Griggs A."/>
            <person name="Gujja S."/>
            <person name="Hansen M."/>
            <person name="Howarth C."/>
            <person name="Imamovic A."/>
            <person name="Larimer J."/>
            <person name="McCowan C."/>
            <person name="Murphy C."/>
            <person name="Neiman D."/>
            <person name="Pearson M."/>
            <person name="Priest M."/>
            <person name="Roberts A."/>
            <person name="Saif S."/>
            <person name="Shea T."/>
            <person name="Sisk P."/>
            <person name="Sykes S."/>
            <person name="Wortman J."/>
            <person name="Nusbaum C."/>
            <person name="Birren B."/>
        </authorList>
    </citation>
    <scope>NUCLEOTIDE SEQUENCE [LARGE SCALE GENOMIC DNA]</scope>
    <source>
        <strain evidence="4">PRA339</strain>
    </source>
</reference>
<keyword evidence="4" id="KW-1185">Reference proteome</keyword>
<dbReference type="EMBL" id="KK365136">
    <property type="protein sequence ID" value="KCZ81851.1"/>
    <property type="molecule type" value="Genomic_DNA"/>
</dbReference>
<dbReference type="PROSITE" id="PS50158">
    <property type="entry name" value="ZF_CCHC"/>
    <property type="match status" value="1"/>
</dbReference>
<dbReference type="HOGENOM" id="CLU_2385711_0_0_1"/>
<dbReference type="Pfam" id="PF00098">
    <property type="entry name" value="zf-CCHC"/>
    <property type="match status" value="1"/>
</dbReference>
<proteinExistence type="predicted"/>
<evidence type="ECO:0000259" key="2">
    <source>
        <dbReference type="PROSITE" id="PS50158"/>
    </source>
</evidence>
<name>A0A059F4E8_9MICR</name>
<evidence type="ECO:0000313" key="4">
    <source>
        <dbReference type="Proteomes" id="UP000030655"/>
    </source>
</evidence>
<dbReference type="VEuPathDB" id="MicrosporidiaDB:H312_00750"/>
<keyword evidence="1" id="KW-0863">Zinc-finger</keyword>
<dbReference type="SUPFAM" id="SSF57756">
    <property type="entry name" value="Retrovirus zinc finger-like domains"/>
    <property type="match status" value="1"/>
</dbReference>